<dbReference type="InterPro" id="IPR027417">
    <property type="entry name" value="P-loop_NTPase"/>
</dbReference>
<gene>
    <name evidence="1" type="ORF">SAMN02745249_00274</name>
</gene>
<dbReference type="STRING" id="1121025.SAMN02745249_00274"/>
<protein>
    <recommendedName>
        <fullName evidence="3">Schlafen group 3-like DNA/RNA helicase domain-containing protein</fullName>
    </recommendedName>
</protein>
<dbReference type="OrthoDB" id="7066673at2"/>
<dbReference type="RefSeq" id="WP_073295110.1">
    <property type="nucleotide sequence ID" value="NZ_FQUF01000004.1"/>
</dbReference>
<evidence type="ECO:0008006" key="3">
    <source>
        <dbReference type="Google" id="ProtNLM"/>
    </source>
</evidence>
<keyword evidence="2" id="KW-1185">Reference proteome</keyword>
<reference evidence="1 2" key="1">
    <citation type="submission" date="2016-11" db="EMBL/GenBank/DDBJ databases">
        <authorList>
            <person name="Jaros S."/>
            <person name="Januszkiewicz K."/>
            <person name="Wedrychowicz H."/>
        </authorList>
    </citation>
    <scope>NUCLEOTIDE SEQUENCE [LARGE SCALE GENOMIC DNA]</scope>
    <source>
        <strain evidence="1 2">DSM 15692</strain>
    </source>
</reference>
<dbReference type="EMBL" id="FQUF01000004">
    <property type="protein sequence ID" value="SHE36592.1"/>
    <property type="molecule type" value="Genomic_DNA"/>
</dbReference>
<proteinExistence type="predicted"/>
<organism evidence="1 2">
    <name type="scientific">Atopostipes suicloacalis DSM 15692</name>
    <dbReference type="NCBI Taxonomy" id="1121025"/>
    <lineage>
        <taxon>Bacteria</taxon>
        <taxon>Bacillati</taxon>
        <taxon>Bacillota</taxon>
        <taxon>Bacilli</taxon>
        <taxon>Lactobacillales</taxon>
        <taxon>Carnobacteriaceae</taxon>
        <taxon>Atopostipes</taxon>
    </lineage>
</organism>
<dbReference type="Gene3D" id="3.40.50.300">
    <property type="entry name" value="P-loop containing nucleotide triphosphate hydrolases"/>
    <property type="match status" value="1"/>
</dbReference>
<dbReference type="SUPFAM" id="SSF52540">
    <property type="entry name" value="P-loop containing nucleoside triphosphate hydrolases"/>
    <property type="match status" value="1"/>
</dbReference>
<name>A0A1M4SWL1_9LACT</name>
<accession>A0A1M4SWL1</accession>
<dbReference type="Proteomes" id="UP000184128">
    <property type="component" value="Unassembled WGS sequence"/>
</dbReference>
<dbReference type="AlphaFoldDB" id="A0A1M4SWL1"/>
<evidence type="ECO:0000313" key="1">
    <source>
        <dbReference type="EMBL" id="SHE36592.1"/>
    </source>
</evidence>
<sequence length="373" mass="43924">MSVELYPDHKAILHFQDSLKVYEIDFLDYLTEFLLRDEYVDRQFEIYVKPTLGHSAFDFIVLEPNQVIYSFQTPENIKQYQMNQEIFDFFMEQRLYTLSPTFQRRIQQTIIEKQQEKKEVVIKQLFYIYEENFLEEIYEEGLEESILITSKDFQNSTSTLNEIFSVEKDSSIQLTETETEEIKQRLNPNTNIENYISKSLPRDYDVFAKSQSQSKHKFKGAQGSGKTLLLTKRVINCANRLKENERILVISGNISKVNDLKNLITAEDGRSLQELGIDISSFQELAPAKKKYQALFIDDAQYLKSSWIDYLLEHYLVEMTEENDYEYVVMADEAELPAVPKIFGPYRTLKHDLRRINKMLKDSREIFLSILGS</sequence>
<evidence type="ECO:0000313" key="2">
    <source>
        <dbReference type="Proteomes" id="UP000184128"/>
    </source>
</evidence>